<accession>A0A2P2EAL7</accession>
<dbReference type="HAMAP" id="MF_00237">
    <property type="entry name" value="TatB"/>
    <property type="match status" value="1"/>
</dbReference>
<dbReference type="AlphaFoldDB" id="A0A2P2EAL7"/>
<comment type="subcellular location">
    <subcellularLocation>
        <location evidence="9">Cell membrane</location>
        <topology evidence="9">Single-pass membrane protein</topology>
    </subcellularLocation>
    <subcellularLocation>
        <location evidence="1">Membrane</location>
        <topology evidence="1">Single-pass membrane protein</topology>
    </subcellularLocation>
</comment>
<name>A0A2P2EAL7_9PROT</name>
<keyword evidence="8 9" id="KW-0472">Membrane</keyword>
<keyword evidence="14" id="KW-1185">Reference proteome</keyword>
<keyword evidence="7 9" id="KW-0811">Translocation</keyword>
<comment type="function">
    <text evidence="9">Part of the twin-arginine translocation (Tat) system that transports large folded proteins containing a characteristic twin-arginine motif in their signal peptide across membranes. Together with TatC, TatB is part of a receptor directly interacting with Tat signal peptides. TatB may form an oligomeric binding site that transiently accommodates folded Tat precursor proteins before their translocation.</text>
</comment>
<evidence type="ECO:0000256" key="4">
    <source>
        <dbReference type="ARBA" id="ARBA00022692"/>
    </source>
</evidence>
<organism evidence="13 14">
    <name type="scientific">Candidatus Phycosocius bacilliformis</name>
    <dbReference type="NCBI Taxonomy" id="1445552"/>
    <lineage>
        <taxon>Bacteria</taxon>
        <taxon>Pseudomonadati</taxon>
        <taxon>Pseudomonadota</taxon>
        <taxon>Alphaproteobacteria</taxon>
        <taxon>Caulobacterales</taxon>
        <taxon>Caulobacterales incertae sedis</taxon>
        <taxon>Candidatus Phycosocius</taxon>
    </lineage>
</organism>
<dbReference type="GO" id="GO:0043953">
    <property type="term" value="P:protein transport by the Tat complex"/>
    <property type="evidence" value="ECO:0007669"/>
    <property type="project" value="UniProtKB-UniRule"/>
</dbReference>
<feature type="transmembrane region" description="Helical" evidence="12">
    <location>
        <begin position="6"/>
        <end position="22"/>
    </location>
</feature>
<gene>
    <name evidence="9 13" type="primary">tatB</name>
    <name evidence="13" type="ORF">PbB2_01797</name>
</gene>
<keyword evidence="2 9" id="KW-0813">Transport</keyword>
<keyword evidence="4 9" id="KW-0812">Transmembrane</keyword>
<reference evidence="13" key="1">
    <citation type="journal article" date="2018" name="Genome Announc.">
        <title>Draft Genome Sequence of "Candidatus Phycosocius bacilliformis," an Alphaproteobacterial Ectosymbiont of the Hydrocarbon-Producing Green Alga Botryococcus braunii.</title>
        <authorList>
            <person name="Tanabe Y."/>
            <person name="Yamaguchi H."/>
            <person name="Watanabe M.M."/>
        </authorList>
    </citation>
    <scope>NUCLEOTIDE SEQUENCE [LARGE SCALE GENOMIC DNA]</scope>
    <source>
        <strain evidence="13">BOTRYCO-2</strain>
    </source>
</reference>
<evidence type="ECO:0000256" key="5">
    <source>
        <dbReference type="ARBA" id="ARBA00022927"/>
    </source>
</evidence>
<evidence type="ECO:0000256" key="3">
    <source>
        <dbReference type="ARBA" id="ARBA00022475"/>
    </source>
</evidence>
<sequence length="173" mass="18987">MFDSIGFQELVVIGIIALMVVGPKELPQLMRKAGQWTARLRGMAADFRANFDEMARQAELDELRKEVEALRNNNPIREIREELTRPFETGIDPYAPITPYGHEHSAATSLAAPVEPVIEPVIEPPVVTPEASSKPARRKPKAAVAVEAAEPPPEKPKRVRSPRAPKQAGADVA</sequence>
<keyword evidence="5 9" id="KW-0653">Protein transport</keyword>
<dbReference type="InterPro" id="IPR018448">
    <property type="entry name" value="TatB"/>
</dbReference>
<dbReference type="Proteomes" id="UP000245086">
    <property type="component" value="Unassembled WGS sequence"/>
</dbReference>
<comment type="subunit">
    <text evidence="9">The Tat system comprises two distinct complexes: a TatABC complex, containing multiple copies of TatA, TatB and TatC subunits, and a separate TatA complex, containing only TatA subunits. Substrates initially bind to the TatABC complex, which probably triggers association of the separate TatA complex to form the active translocon.</text>
</comment>
<evidence type="ECO:0000313" key="13">
    <source>
        <dbReference type="EMBL" id="GBF58126.1"/>
    </source>
</evidence>
<evidence type="ECO:0000313" key="14">
    <source>
        <dbReference type="Proteomes" id="UP000245086"/>
    </source>
</evidence>
<dbReference type="PANTHER" id="PTHR33162:SF1">
    <property type="entry name" value="SEC-INDEPENDENT PROTEIN TRANSLOCASE PROTEIN TATA, CHLOROPLASTIC"/>
    <property type="match status" value="1"/>
</dbReference>
<dbReference type="GO" id="GO:0033281">
    <property type="term" value="C:TAT protein transport complex"/>
    <property type="evidence" value="ECO:0007669"/>
    <property type="project" value="UniProtKB-UniRule"/>
</dbReference>
<evidence type="ECO:0000256" key="6">
    <source>
        <dbReference type="ARBA" id="ARBA00022989"/>
    </source>
</evidence>
<evidence type="ECO:0000256" key="12">
    <source>
        <dbReference type="SAM" id="Phobius"/>
    </source>
</evidence>
<dbReference type="GO" id="GO:0008320">
    <property type="term" value="F:protein transmembrane transporter activity"/>
    <property type="evidence" value="ECO:0007669"/>
    <property type="project" value="UniProtKB-UniRule"/>
</dbReference>
<protein>
    <recommendedName>
        <fullName evidence="9">Sec-independent protein translocase protein TatB</fullName>
    </recommendedName>
</protein>
<dbReference type="Pfam" id="PF02416">
    <property type="entry name" value="TatA_B_E"/>
    <property type="match status" value="1"/>
</dbReference>
<comment type="similarity">
    <text evidence="9">Belongs to the TatB family.</text>
</comment>
<dbReference type="EMBL" id="BFBR01000005">
    <property type="protein sequence ID" value="GBF58126.1"/>
    <property type="molecule type" value="Genomic_DNA"/>
</dbReference>
<proteinExistence type="inferred from homology"/>
<dbReference type="Gene3D" id="1.20.5.3310">
    <property type="match status" value="1"/>
</dbReference>
<comment type="caution">
    <text evidence="13">The sequence shown here is derived from an EMBL/GenBank/DDBJ whole genome shotgun (WGS) entry which is preliminary data.</text>
</comment>
<dbReference type="PANTHER" id="PTHR33162">
    <property type="entry name" value="SEC-INDEPENDENT PROTEIN TRANSLOCASE PROTEIN TATA, CHLOROPLASTIC"/>
    <property type="match status" value="1"/>
</dbReference>
<evidence type="ECO:0000256" key="8">
    <source>
        <dbReference type="ARBA" id="ARBA00023136"/>
    </source>
</evidence>
<dbReference type="RefSeq" id="WP_108984997.1">
    <property type="nucleotide sequence ID" value="NZ_BFBR01000005.1"/>
</dbReference>
<keyword evidence="3 9" id="KW-1003">Cell membrane</keyword>
<evidence type="ECO:0000256" key="9">
    <source>
        <dbReference type="HAMAP-Rule" id="MF_00237"/>
    </source>
</evidence>
<evidence type="ECO:0000256" key="11">
    <source>
        <dbReference type="SAM" id="MobiDB-lite"/>
    </source>
</evidence>
<keyword evidence="6 9" id="KW-1133">Transmembrane helix</keyword>
<evidence type="ECO:0000256" key="10">
    <source>
        <dbReference type="SAM" id="Coils"/>
    </source>
</evidence>
<dbReference type="PRINTS" id="PR01506">
    <property type="entry name" value="TATBPROTEIN"/>
</dbReference>
<feature type="coiled-coil region" evidence="10">
    <location>
        <begin position="53"/>
        <end position="80"/>
    </location>
</feature>
<evidence type="ECO:0000256" key="7">
    <source>
        <dbReference type="ARBA" id="ARBA00023010"/>
    </source>
</evidence>
<feature type="region of interest" description="Disordered" evidence="11">
    <location>
        <begin position="125"/>
        <end position="173"/>
    </location>
</feature>
<dbReference type="OrthoDB" id="7206969at2"/>
<dbReference type="InterPro" id="IPR003369">
    <property type="entry name" value="TatA/B/E"/>
</dbReference>
<keyword evidence="10" id="KW-0175">Coiled coil</keyword>
<evidence type="ECO:0000256" key="1">
    <source>
        <dbReference type="ARBA" id="ARBA00004167"/>
    </source>
</evidence>
<evidence type="ECO:0000256" key="2">
    <source>
        <dbReference type="ARBA" id="ARBA00022448"/>
    </source>
</evidence>
<dbReference type="NCBIfam" id="TIGR01410">
    <property type="entry name" value="tatB"/>
    <property type="match status" value="1"/>
</dbReference>